<evidence type="ECO:0000259" key="1">
    <source>
        <dbReference type="SMART" id="SM00245"/>
    </source>
</evidence>
<dbReference type="SUPFAM" id="SSF52096">
    <property type="entry name" value="ClpP/crotonase"/>
    <property type="match status" value="1"/>
</dbReference>
<dbReference type="AlphaFoldDB" id="A0A1M6GY01"/>
<dbReference type="RefSeq" id="WP_072985982.1">
    <property type="nucleotide sequence ID" value="NZ_FQZB01000006.1"/>
</dbReference>
<dbReference type="Proteomes" id="UP000184310">
    <property type="component" value="Unassembled WGS sequence"/>
</dbReference>
<dbReference type="PANTHER" id="PTHR32060:SF30">
    <property type="entry name" value="CARBOXY-TERMINAL PROCESSING PROTEASE CTPA"/>
    <property type="match status" value="1"/>
</dbReference>
<dbReference type="PANTHER" id="PTHR32060">
    <property type="entry name" value="TAIL-SPECIFIC PROTEASE"/>
    <property type="match status" value="1"/>
</dbReference>
<reference evidence="2 3" key="1">
    <citation type="submission" date="2016-11" db="EMBL/GenBank/DDBJ databases">
        <authorList>
            <person name="Jaros S."/>
            <person name="Januszkiewicz K."/>
            <person name="Wedrychowicz H."/>
        </authorList>
    </citation>
    <scope>NUCLEOTIDE SEQUENCE [LARGE SCALE GENOMIC DNA]</scope>
    <source>
        <strain evidence="2 3">DSM 21758</strain>
    </source>
</reference>
<dbReference type="Gene3D" id="3.30.750.44">
    <property type="match status" value="1"/>
</dbReference>
<accession>A0A1M6GY01</accession>
<dbReference type="InterPro" id="IPR036034">
    <property type="entry name" value="PDZ_sf"/>
</dbReference>
<protein>
    <submittedName>
        <fullName evidence="2">Peptidase family S41</fullName>
    </submittedName>
</protein>
<dbReference type="OrthoDB" id="5379939at2"/>
<dbReference type="Gene3D" id="3.90.226.10">
    <property type="entry name" value="2-enoyl-CoA Hydratase, Chain A, domain 1"/>
    <property type="match status" value="1"/>
</dbReference>
<dbReference type="GO" id="GO:0007165">
    <property type="term" value="P:signal transduction"/>
    <property type="evidence" value="ECO:0007669"/>
    <property type="project" value="TreeGrafter"/>
</dbReference>
<dbReference type="GO" id="GO:0030288">
    <property type="term" value="C:outer membrane-bounded periplasmic space"/>
    <property type="evidence" value="ECO:0007669"/>
    <property type="project" value="TreeGrafter"/>
</dbReference>
<dbReference type="InterPro" id="IPR005151">
    <property type="entry name" value="Tail-specific_protease"/>
</dbReference>
<dbReference type="Pfam" id="PF03572">
    <property type="entry name" value="Peptidase_S41"/>
    <property type="match status" value="1"/>
</dbReference>
<dbReference type="SMART" id="SM00245">
    <property type="entry name" value="TSPc"/>
    <property type="match status" value="1"/>
</dbReference>
<name>A0A1M6GY01_9CLOT</name>
<dbReference type="Gene3D" id="2.30.42.10">
    <property type="match status" value="1"/>
</dbReference>
<sequence>MDKKIRFNKGQRIIAFIISLVFLFLSIPNLNVLATDKEFDNGSNVKIEKITNIQSHNLYKLCKVWGFVKYYHPKIATEDINWDYELFRIMPIVLNTKDDKELNKVLYEWINKFGDVKIFAQNESTEGEIYLSPDTSWIESREFLGDDLSNLLVKISKCDRNYEKHRYVEINPNLGNANFKSENSYSNMNYADSGYRLLALFRFWNMVDYFFPYRDIMDEDWDEVLKKFIPRILEGNDEKSYKLSMVKVSKYIQDSHVFHGDQKGMLYKYFGEYISPIKIDLIENKVVITNVNKDIDSNTKVKNGDIVLKIDNKDIFQLMKEKEEYISFSNSKNNFSKLSSYLLRSNKKEVEFEIERNGEIFKEKLQYTDDYSKTEVKEKSHKFIDNNIGYICPGSLKINEIHDVMKKFKDTKGLIIDLRYYPLDFIVYTLGAYLMPKAEPFTNITVASLKNPGEFRALPESLTVGYNNPDYYKGKVTILLNGESQSRPEFTAMALRCAPNSVIIGSDSVGADGDIIWMRLPGGLNISMTGIGIYYPDGRQTQKIGIKPDIRVTPTINGIKEGRDELLEKAIEVISQSKK</sequence>
<dbReference type="GO" id="GO:0008236">
    <property type="term" value="F:serine-type peptidase activity"/>
    <property type="evidence" value="ECO:0007669"/>
    <property type="project" value="InterPro"/>
</dbReference>
<dbReference type="GO" id="GO:0006508">
    <property type="term" value="P:proteolysis"/>
    <property type="evidence" value="ECO:0007669"/>
    <property type="project" value="InterPro"/>
</dbReference>
<evidence type="ECO:0000313" key="3">
    <source>
        <dbReference type="Proteomes" id="UP000184310"/>
    </source>
</evidence>
<dbReference type="EMBL" id="FQZB01000006">
    <property type="protein sequence ID" value="SHJ14807.1"/>
    <property type="molecule type" value="Genomic_DNA"/>
</dbReference>
<dbReference type="InterPro" id="IPR029045">
    <property type="entry name" value="ClpP/crotonase-like_dom_sf"/>
</dbReference>
<dbReference type="STRING" id="1121302.SAMN02745163_01423"/>
<proteinExistence type="predicted"/>
<gene>
    <name evidence="2" type="ORF">SAMN02745163_01423</name>
</gene>
<keyword evidence="3" id="KW-1185">Reference proteome</keyword>
<organism evidence="2 3">
    <name type="scientific">Clostridium cavendishii DSM 21758</name>
    <dbReference type="NCBI Taxonomy" id="1121302"/>
    <lineage>
        <taxon>Bacteria</taxon>
        <taxon>Bacillati</taxon>
        <taxon>Bacillota</taxon>
        <taxon>Clostridia</taxon>
        <taxon>Eubacteriales</taxon>
        <taxon>Clostridiaceae</taxon>
        <taxon>Clostridium</taxon>
    </lineage>
</organism>
<dbReference type="GO" id="GO:0004175">
    <property type="term" value="F:endopeptidase activity"/>
    <property type="evidence" value="ECO:0007669"/>
    <property type="project" value="TreeGrafter"/>
</dbReference>
<feature type="domain" description="Tail specific protease" evidence="1">
    <location>
        <begin position="347"/>
        <end position="553"/>
    </location>
</feature>
<evidence type="ECO:0000313" key="2">
    <source>
        <dbReference type="EMBL" id="SHJ14807.1"/>
    </source>
</evidence>